<dbReference type="SUPFAM" id="SSF82689">
    <property type="entry name" value="Mechanosensitive channel protein MscS (YggB), C-terminal domain"/>
    <property type="match status" value="1"/>
</dbReference>
<keyword evidence="4 8" id="KW-0812">Transmembrane</keyword>
<feature type="transmembrane region" description="Helical" evidence="8">
    <location>
        <begin position="109"/>
        <end position="131"/>
    </location>
</feature>
<evidence type="ECO:0000256" key="6">
    <source>
        <dbReference type="ARBA" id="ARBA00023136"/>
    </source>
</evidence>
<dbReference type="InterPro" id="IPR010920">
    <property type="entry name" value="LSM_dom_sf"/>
</dbReference>
<dbReference type="Pfam" id="PF21088">
    <property type="entry name" value="MS_channel_1st"/>
    <property type="match status" value="1"/>
</dbReference>
<evidence type="ECO:0000259" key="10">
    <source>
        <dbReference type="Pfam" id="PF21082"/>
    </source>
</evidence>
<dbReference type="InterPro" id="IPR011066">
    <property type="entry name" value="MscS_channel_C_sf"/>
</dbReference>
<feature type="transmembrane region" description="Helical" evidence="8">
    <location>
        <begin position="6"/>
        <end position="33"/>
    </location>
</feature>
<dbReference type="AlphaFoldDB" id="A0A6J6ED93"/>
<evidence type="ECO:0000259" key="11">
    <source>
        <dbReference type="Pfam" id="PF21088"/>
    </source>
</evidence>
<dbReference type="InterPro" id="IPR049278">
    <property type="entry name" value="MS_channel_C"/>
</dbReference>
<dbReference type="InterPro" id="IPR049142">
    <property type="entry name" value="MS_channel_1st"/>
</dbReference>
<dbReference type="Pfam" id="PF21082">
    <property type="entry name" value="MS_channel_3rd"/>
    <property type="match status" value="1"/>
</dbReference>
<dbReference type="GO" id="GO:0008381">
    <property type="term" value="F:mechanosensitive monoatomic ion channel activity"/>
    <property type="evidence" value="ECO:0007669"/>
    <property type="project" value="InterPro"/>
</dbReference>
<feature type="domain" description="Mechanosensitive ion channel MscS" evidence="9">
    <location>
        <begin position="130"/>
        <end position="192"/>
    </location>
</feature>
<dbReference type="GO" id="GO:0005886">
    <property type="term" value="C:plasma membrane"/>
    <property type="evidence" value="ECO:0007669"/>
    <property type="project" value="UniProtKB-SubCell"/>
</dbReference>
<dbReference type="SUPFAM" id="SSF82861">
    <property type="entry name" value="Mechanosensitive channel protein MscS (YggB), transmembrane region"/>
    <property type="match status" value="1"/>
</dbReference>
<dbReference type="InterPro" id="IPR045276">
    <property type="entry name" value="YbiO_bact"/>
</dbReference>
<evidence type="ECO:0000313" key="12">
    <source>
        <dbReference type="EMBL" id="CAB4573234.1"/>
    </source>
</evidence>
<organism evidence="12">
    <name type="scientific">freshwater metagenome</name>
    <dbReference type="NCBI Taxonomy" id="449393"/>
    <lineage>
        <taxon>unclassified sequences</taxon>
        <taxon>metagenomes</taxon>
        <taxon>ecological metagenomes</taxon>
    </lineage>
</organism>
<proteinExistence type="inferred from homology"/>
<keyword evidence="3" id="KW-1003">Cell membrane</keyword>
<comment type="subcellular location">
    <subcellularLocation>
        <location evidence="1">Cell membrane</location>
        <topology evidence="1">Multi-pass membrane protein</topology>
    </subcellularLocation>
</comment>
<evidence type="ECO:0000256" key="2">
    <source>
        <dbReference type="ARBA" id="ARBA00008017"/>
    </source>
</evidence>
<protein>
    <submittedName>
        <fullName evidence="12">Unannotated protein</fullName>
    </submittedName>
</protein>
<name>A0A6J6ED93_9ZZZZ</name>
<dbReference type="SUPFAM" id="SSF50182">
    <property type="entry name" value="Sm-like ribonucleoproteins"/>
    <property type="match status" value="1"/>
</dbReference>
<dbReference type="InterPro" id="IPR011014">
    <property type="entry name" value="MscS_channel_TM-2"/>
</dbReference>
<feature type="domain" description="Mechanosensitive ion channel MscS C-terminal" evidence="10">
    <location>
        <begin position="201"/>
        <end position="287"/>
    </location>
</feature>
<evidence type="ECO:0000256" key="1">
    <source>
        <dbReference type="ARBA" id="ARBA00004651"/>
    </source>
</evidence>
<dbReference type="Gene3D" id="3.30.70.100">
    <property type="match status" value="1"/>
</dbReference>
<gene>
    <name evidence="12" type="ORF">UFOPK1684_00876</name>
</gene>
<evidence type="ECO:0000256" key="7">
    <source>
        <dbReference type="SAM" id="MobiDB-lite"/>
    </source>
</evidence>
<dbReference type="Gene3D" id="1.10.287.1260">
    <property type="match status" value="1"/>
</dbReference>
<keyword evidence="6 8" id="KW-0472">Membrane</keyword>
<evidence type="ECO:0000259" key="9">
    <source>
        <dbReference type="Pfam" id="PF00924"/>
    </source>
</evidence>
<feature type="domain" description="Mechanosensitive ion channel transmembrane helices 2/3" evidence="11">
    <location>
        <begin position="92"/>
        <end position="128"/>
    </location>
</feature>
<reference evidence="12" key="1">
    <citation type="submission" date="2020-05" db="EMBL/GenBank/DDBJ databases">
        <authorList>
            <person name="Chiriac C."/>
            <person name="Salcher M."/>
            <person name="Ghai R."/>
            <person name="Kavagutti S V."/>
        </authorList>
    </citation>
    <scope>NUCLEOTIDE SEQUENCE</scope>
</reference>
<dbReference type="InterPro" id="IPR006685">
    <property type="entry name" value="MscS_channel_2nd"/>
</dbReference>
<feature type="transmembrane region" description="Helical" evidence="8">
    <location>
        <begin position="84"/>
        <end position="103"/>
    </location>
</feature>
<feature type="region of interest" description="Disordered" evidence="7">
    <location>
        <begin position="298"/>
        <end position="324"/>
    </location>
</feature>
<dbReference type="PANTHER" id="PTHR30460:SF0">
    <property type="entry name" value="MODERATE CONDUCTANCE MECHANOSENSITIVE CHANNEL YBIO"/>
    <property type="match status" value="1"/>
</dbReference>
<keyword evidence="5 8" id="KW-1133">Transmembrane helix</keyword>
<dbReference type="Pfam" id="PF00924">
    <property type="entry name" value="MS_channel_2nd"/>
    <property type="match status" value="1"/>
</dbReference>
<evidence type="ECO:0000256" key="5">
    <source>
        <dbReference type="ARBA" id="ARBA00022989"/>
    </source>
</evidence>
<dbReference type="Gene3D" id="2.30.30.60">
    <property type="match status" value="1"/>
</dbReference>
<evidence type="ECO:0000256" key="4">
    <source>
        <dbReference type="ARBA" id="ARBA00022692"/>
    </source>
</evidence>
<dbReference type="PANTHER" id="PTHR30460">
    <property type="entry name" value="MODERATE CONDUCTANCE MECHANOSENSITIVE CHANNEL YBIO"/>
    <property type="match status" value="1"/>
</dbReference>
<dbReference type="FunFam" id="2.30.30.60:FF:000001">
    <property type="entry name" value="MscS Mechanosensitive ion channel"/>
    <property type="match status" value="1"/>
</dbReference>
<dbReference type="InterPro" id="IPR023408">
    <property type="entry name" value="MscS_beta-dom_sf"/>
</dbReference>
<dbReference type="EMBL" id="CAEZTM010000036">
    <property type="protein sequence ID" value="CAB4573234.1"/>
    <property type="molecule type" value="Genomic_DNA"/>
</dbReference>
<sequence length="324" mass="35601">MDLGEFWSWLVEAVATYATFFRILGVIAAGFVGRSIIRVVIKRVVNQVVTGVKKAHNVDETRELTASPVEALRAVQRTRTLGSVFNNTATWVIVSVVIILVLSELGFSVTALVASAGIIGAAIGFGAQSIVKDLLNGLFMVFEDQLGVGDVVDLGVASGVVERVGIRVTEIRDVSGTLWYVRNGEILRVGNQTQDWSRVIVDLPVPYQSNIDDIQDLLLETAKTFAHSPQWRRKVIEEPEVWGIQSLSAEAITLRLVVKVRAGEQWDAERALYRALKDALDTREIDIPALNRMIVDNTDSHRQGQARVADGAQSTTAESKKPKR</sequence>
<evidence type="ECO:0000256" key="3">
    <source>
        <dbReference type="ARBA" id="ARBA00022475"/>
    </source>
</evidence>
<evidence type="ECO:0000256" key="8">
    <source>
        <dbReference type="SAM" id="Phobius"/>
    </source>
</evidence>
<accession>A0A6J6ED93</accession>
<comment type="similarity">
    <text evidence="2">Belongs to the MscS (TC 1.A.23) family.</text>
</comment>